<accession>T1KMC9</accession>
<keyword evidence="3" id="KW-1185">Reference proteome</keyword>
<feature type="transmembrane region" description="Helical" evidence="1">
    <location>
        <begin position="185"/>
        <end position="205"/>
    </location>
</feature>
<dbReference type="EnsemblMetazoa" id="tetur15g01170.1">
    <property type="protein sequence ID" value="tetur15g01170.1"/>
    <property type="gene ID" value="tetur15g01170"/>
</dbReference>
<evidence type="ECO:0000313" key="2">
    <source>
        <dbReference type="EnsemblMetazoa" id="tetur15g01170.1"/>
    </source>
</evidence>
<protein>
    <recommendedName>
        <fullName evidence="4">Ionotropic glutamate receptor L-glutamate and glycine-binding domain-containing protein</fullName>
    </recommendedName>
</protein>
<name>T1KMC9_TETUR</name>
<evidence type="ECO:0008006" key="4">
    <source>
        <dbReference type="Google" id="ProtNLM"/>
    </source>
</evidence>
<evidence type="ECO:0000256" key="1">
    <source>
        <dbReference type="SAM" id="Phobius"/>
    </source>
</evidence>
<reference evidence="2" key="2">
    <citation type="submission" date="2015-06" db="UniProtKB">
        <authorList>
            <consortium name="EnsemblMetazoa"/>
        </authorList>
    </citation>
    <scope>IDENTIFICATION</scope>
</reference>
<keyword evidence="1" id="KW-0812">Transmembrane</keyword>
<organism evidence="2 3">
    <name type="scientific">Tetranychus urticae</name>
    <name type="common">Two-spotted spider mite</name>
    <dbReference type="NCBI Taxonomy" id="32264"/>
    <lineage>
        <taxon>Eukaryota</taxon>
        <taxon>Metazoa</taxon>
        <taxon>Ecdysozoa</taxon>
        <taxon>Arthropoda</taxon>
        <taxon>Chelicerata</taxon>
        <taxon>Arachnida</taxon>
        <taxon>Acari</taxon>
        <taxon>Acariformes</taxon>
        <taxon>Trombidiformes</taxon>
        <taxon>Prostigmata</taxon>
        <taxon>Eleutherengona</taxon>
        <taxon>Raphignathae</taxon>
        <taxon>Tetranychoidea</taxon>
        <taxon>Tetranychidae</taxon>
        <taxon>Tetranychus</taxon>
    </lineage>
</organism>
<sequence>MQKNNLTIGAFSVSIVVARVPFARGFAEKDGQIIPRLVSLKRLQAILSNSNQFNLKFILPEEGQLGVLTETGYHDGVLGLLQEGKADLCHLPLSLDTQKAPGYFTPVISEQNFYIFSTRNLNLDSSAVVSSLTSGTVTPLLLAILAILLLELVAVKHFKIEALLTATFRSFGISFHQNSSQTSSWLCLIQMLILMFPVFIFNSAFSTQTIVGTADYKIDTLQDVINQGRIPFFLEGISMHDFFKAKVTKDYADIYERGVSAGFGEAFQLGPIPVFEKSEMMVTFISSVGRKLAPLMSSVSGFAKANQEHYFSAKPFHKSLQAILFSRNTSKPIRRKFDTLSRRIIQSGIVPKIQGDIYIEFILSFYPTTLFEFHKSEVPLKINDFTWKPLSFSGFYQIFYIYITYEQGFIIKCKQSTIAHNLIPIALLDVNISLRKLAKLNV</sequence>
<dbReference type="HOGENOM" id="CLU_036435_0_0_1"/>
<reference evidence="3" key="1">
    <citation type="submission" date="2011-08" db="EMBL/GenBank/DDBJ databases">
        <authorList>
            <person name="Rombauts S."/>
        </authorList>
    </citation>
    <scope>NUCLEOTIDE SEQUENCE</scope>
    <source>
        <strain evidence="3">London</strain>
    </source>
</reference>
<keyword evidence="1" id="KW-1133">Transmembrane helix</keyword>
<keyword evidence="1" id="KW-0472">Membrane</keyword>
<dbReference type="Proteomes" id="UP000015104">
    <property type="component" value="Unassembled WGS sequence"/>
</dbReference>
<evidence type="ECO:0000313" key="3">
    <source>
        <dbReference type="Proteomes" id="UP000015104"/>
    </source>
</evidence>
<proteinExistence type="predicted"/>
<dbReference type="EMBL" id="CAEY01000240">
    <property type="status" value="NOT_ANNOTATED_CDS"/>
    <property type="molecule type" value="Genomic_DNA"/>
</dbReference>
<feature type="transmembrane region" description="Helical" evidence="1">
    <location>
        <begin position="127"/>
        <end position="150"/>
    </location>
</feature>
<dbReference type="AlphaFoldDB" id="T1KMC9"/>